<protein>
    <recommendedName>
        <fullName evidence="1">CHAT domain-containing protein</fullName>
    </recommendedName>
</protein>
<accession>X0SXE4</accession>
<dbReference type="SUPFAM" id="SSF52540">
    <property type="entry name" value="P-loop containing nucleoside triphosphate hydrolases"/>
    <property type="match status" value="1"/>
</dbReference>
<reference evidence="2" key="1">
    <citation type="journal article" date="2014" name="Front. Microbiol.">
        <title>High frequency of phylogenetically diverse reductive dehalogenase-homologous genes in deep subseafloor sedimentary metagenomes.</title>
        <authorList>
            <person name="Kawai M."/>
            <person name="Futagami T."/>
            <person name="Toyoda A."/>
            <person name="Takaki Y."/>
            <person name="Nishi S."/>
            <person name="Hori S."/>
            <person name="Arai W."/>
            <person name="Tsubouchi T."/>
            <person name="Morono Y."/>
            <person name="Uchiyama I."/>
            <person name="Ito T."/>
            <person name="Fujiyama A."/>
            <person name="Inagaki F."/>
            <person name="Takami H."/>
        </authorList>
    </citation>
    <scope>NUCLEOTIDE SEQUENCE</scope>
    <source>
        <strain evidence="2">Expedition CK06-06</strain>
    </source>
</reference>
<evidence type="ECO:0000313" key="2">
    <source>
        <dbReference type="EMBL" id="GAF80587.1"/>
    </source>
</evidence>
<comment type="caution">
    <text evidence="2">The sequence shown here is derived from an EMBL/GenBank/DDBJ whole genome shotgun (WGS) entry which is preliminary data.</text>
</comment>
<feature type="domain" description="CHAT" evidence="1">
    <location>
        <begin position="1"/>
        <end position="240"/>
    </location>
</feature>
<gene>
    <name evidence="2" type="ORF">S01H1_03852</name>
</gene>
<dbReference type="InterPro" id="IPR027417">
    <property type="entry name" value="P-loop_NTPase"/>
</dbReference>
<dbReference type="InterPro" id="IPR024983">
    <property type="entry name" value="CHAT_dom"/>
</dbReference>
<feature type="non-terminal residue" evidence="2">
    <location>
        <position position="457"/>
    </location>
</feature>
<dbReference type="EMBL" id="BARS01002064">
    <property type="protein sequence ID" value="GAF80587.1"/>
    <property type="molecule type" value="Genomic_DNA"/>
</dbReference>
<organism evidence="2">
    <name type="scientific">marine sediment metagenome</name>
    <dbReference type="NCBI Taxonomy" id="412755"/>
    <lineage>
        <taxon>unclassified sequences</taxon>
        <taxon>metagenomes</taxon>
        <taxon>ecological metagenomes</taxon>
    </lineage>
</organism>
<proteinExistence type="predicted"/>
<dbReference type="AlphaFoldDB" id="X0SXE4"/>
<evidence type="ECO:0000259" key="1">
    <source>
        <dbReference type="Pfam" id="PF12770"/>
    </source>
</evidence>
<dbReference type="Gene3D" id="3.40.50.300">
    <property type="entry name" value="P-loop containing nucleotide triphosphate hydrolases"/>
    <property type="match status" value="1"/>
</dbReference>
<sequence>MPWEFIHDPVYGYLAQKVTGFVRSQPGAQMHLQPIRIKDTSRINILMIVSRPDSEKDILFQSMARPLLEKFRPHKARIHLNLLRPPTFEKLQQVLSEKPNFYHILHFDGHGSFPQPAKLNPLTSHSGEDFPGQLAFKKAGGGIHLVSGAKLGKLLSGKGVPVVILNACQSGMTDPDALYPSVGGELIKTGALGVVAMAYSVYVDTAVEFMKRMYESLINGKTLSRAVTVAREALAVQDERESPIGLIPLQDWVVPVLFQSGEVQLFPPSEKKVNLDASIIKGKQTDAGTEINLPGKPVYDFIGRDTDILKLEDSFEKETIVLLQAMAGVGKSTTAVGFARWWEETGALQGPIFFFSFESYTTLVQVCDLIGGVFRKIIKAQLQVEWHLLDIAQRRRLAVDILRQNACLLIWDNFEPVAGFPRGTPSNWKKGEQEELKEFLKALSGGATKVILTSRID</sequence>
<name>X0SXE4_9ZZZZ</name>
<dbReference type="Pfam" id="PF12770">
    <property type="entry name" value="CHAT"/>
    <property type="match status" value="1"/>
</dbReference>